<evidence type="ECO:0000313" key="2">
    <source>
        <dbReference type="EMBL" id="GAJ15283.1"/>
    </source>
</evidence>
<gene>
    <name evidence="2" type="ORF">S12H4_48108</name>
</gene>
<keyword evidence="1" id="KW-0812">Transmembrane</keyword>
<evidence type="ECO:0000256" key="1">
    <source>
        <dbReference type="SAM" id="Phobius"/>
    </source>
</evidence>
<organism evidence="2">
    <name type="scientific">marine sediment metagenome</name>
    <dbReference type="NCBI Taxonomy" id="412755"/>
    <lineage>
        <taxon>unclassified sequences</taxon>
        <taxon>metagenomes</taxon>
        <taxon>ecological metagenomes</taxon>
    </lineage>
</organism>
<dbReference type="AlphaFoldDB" id="X1UCN1"/>
<sequence length="41" mass="4826">MIIQATVIMTHKTRPTTNRKLRILFKNSLAMIVFNIDILLR</sequence>
<accession>X1UCN1</accession>
<feature type="transmembrane region" description="Helical" evidence="1">
    <location>
        <begin position="21"/>
        <end position="40"/>
    </location>
</feature>
<reference evidence="2" key="1">
    <citation type="journal article" date="2014" name="Front. Microbiol.">
        <title>High frequency of phylogenetically diverse reductive dehalogenase-homologous genes in deep subseafloor sedimentary metagenomes.</title>
        <authorList>
            <person name="Kawai M."/>
            <person name="Futagami T."/>
            <person name="Toyoda A."/>
            <person name="Takaki Y."/>
            <person name="Nishi S."/>
            <person name="Hori S."/>
            <person name="Arai W."/>
            <person name="Tsubouchi T."/>
            <person name="Morono Y."/>
            <person name="Uchiyama I."/>
            <person name="Ito T."/>
            <person name="Fujiyama A."/>
            <person name="Inagaki F."/>
            <person name="Takami H."/>
        </authorList>
    </citation>
    <scope>NUCLEOTIDE SEQUENCE</scope>
    <source>
        <strain evidence="2">Expedition CK06-06</strain>
    </source>
</reference>
<keyword evidence="1" id="KW-0472">Membrane</keyword>
<feature type="non-terminal residue" evidence="2">
    <location>
        <position position="41"/>
    </location>
</feature>
<comment type="caution">
    <text evidence="2">The sequence shown here is derived from an EMBL/GenBank/DDBJ whole genome shotgun (WGS) entry which is preliminary data.</text>
</comment>
<dbReference type="EMBL" id="BARW01030026">
    <property type="protein sequence ID" value="GAJ15283.1"/>
    <property type="molecule type" value="Genomic_DNA"/>
</dbReference>
<proteinExistence type="predicted"/>
<name>X1UCN1_9ZZZZ</name>
<keyword evidence="1" id="KW-1133">Transmembrane helix</keyword>
<protein>
    <submittedName>
        <fullName evidence="2">Uncharacterized protein</fullName>
    </submittedName>
</protein>